<dbReference type="AlphaFoldDB" id="A0A857JD81"/>
<dbReference type="Proteomes" id="UP000464787">
    <property type="component" value="Chromosome"/>
</dbReference>
<dbReference type="KEGG" id="xyk:GT347_26140"/>
<dbReference type="InterPro" id="IPR002068">
    <property type="entry name" value="A-crystallin/Hsp20_dom"/>
</dbReference>
<feature type="domain" description="SHSP" evidence="3">
    <location>
        <begin position="48"/>
        <end position="145"/>
    </location>
</feature>
<accession>A0A857JD81</accession>
<evidence type="ECO:0000313" key="4">
    <source>
        <dbReference type="EMBL" id="QHJ01162.1"/>
    </source>
</evidence>
<sequence length="145" mass="15809">MRQSRLSAAQCIGAFTVFYTPARRQAYVPQLRAADQALERFLANAFSNTGRQSTAQAPSVSQDEQFVTLTLDVPGLSREQITINIDANVVRLESVKDAPRSLKLAYEIASEIDADASEAKLENGVLTLKLARRVVVPTAKTLSIS</sequence>
<comment type="similarity">
    <text evidence="1 2">Belongs to the small heat shock protein (HSP20) family.</text>
</comment>
<dbReference type="PROSITE" id="PS01031">
    <property type="entry name" value="SHSP"/>
    <property type="match status" value="1"/>
</dbReference>
<dbReference type="SUPFAM" id="SSF49764">
    <property type="entry name" value="HSP20-like chaperones"/>
    <property type="match status" value="1"/>
</dbReference>
<keyword evidence="5" id="KW-1185">Reference proteome</keyword>
<reference evidence="4 5" key="1">
    <citation type="submission" date="2020-01" db="EMBL/GenBank/DDBJ databases">
        <title>Genome sequencing of strain KACC 21265.</title>
        <authorList>
            <person name="Heo J."/>
            <person name="Kim S.-J."/>
            <person name="Kim J.-S."/>
            <person name="Hong S.-B."/>
            <person name="Kwon S.-W."/>
        </authorList>
    </citation>
    <scope>NUCLEOTIDE SEQUENCE [LARGE SCALE GENOMIC DNA]</scope>
    <source>
        <strain evidence="4 5">KACC 21265</strain>
    </source>
</reference>
<evidence type="ECO:0000259" key="3">
    <source>
        <dbReference type="PROSITE" id="PS01031"/>
    </source>
</evidence>
<evidence type="ECO:0000256" key="2">
    <source>
        <dbReference type="RuleBase" id="RU003616"/>
    </source>
</evidence>
<organism evidence="4 5">
    <name type="scientific">Xylophilus rhododendri</name>
    <dbReference type="NCBI Taxonomy" id="2697032"/>
    <lineage>
        <taxon>Bacteria</taxon>
        <taxon>Pseudomonadati</taxon>
        <taxon>Pseudomonadota</taxon>
        <taxon>Betaproteobacteria</taxon>
        <taxon>Burkholderiales</taxon>
        <taxon>Xylophilus</taxon>
    </lineage>
</organism>
<dbReference type="Pfam" id="PF00011">
    <property type="entry name" value="HSP20"/>
    <property type="match status" value="1"/>
</dbReference>
<dbReference type="Gene3D" id="2.60.40.790">
    <property type="match status" value="1"/>
</dbReference>
<protein>
    <submittedName>
        <fullName evidence="4">Hsp20 family protein</fullName>
    </submittedName>
</protein>
<name>A0A857JD81_9BURK</name>
<dbReference type="InterPro" id="IPR008978">
    <property type="entry name" value="HSP20-like_chaperone"/>
</dbReference>
<evidence type="ECO:0000256" key="1">
    <source>
        <dbReference type="PROSITE-ProRule" id="PRU00285"/>
    </source>
</evidence>
<dbReference type="EMBL" id="CP047650">
    <property type="protein sequence ID" value="QHJ01162.1"/>
    <property type="molecule type" value="Genomic_DNA"/>
</dbReference>
<gene>
    <name evidence="4" type="ORF">GT347_26140</name>
</gene>
<dbReference type="CDD" id="cd00298">
    <property type="entry name" value="ACD_sHsps_p23-like"/>
    <property type="match status" value="1"/>
</dbReference>
<proteinExistence type="inferred from homology"/>
<evidence type="ECO:0000313" key="5">
    <source>
        <dbReference type="Proteomes" id="UP000464787"/>
    </source>
</evidence>